<dbReference type="Proteomes" id="UP000652761">
    <property type="component" value="Unassembled WGS sequence"/>
</dbReference>
<evidence type="ECO:0000313" key="1">
    <source>
        <dbReference type="EMBL" id="MQM14187.1"/>
    </source>
</evidence>
<feature type="non-terminal residue" evidence="1">
    <location>
        <position position="90"/>
    </location>
</feature>
<protein>
    <submittedName>
        <fullName evidence="1">Uncharacterized protein</fullName>
    </submittedName>
</protein>
<accession>A0A843X074</accession>
<reference evidence="1" key="1">
    <citation type="submission" date="2017-07" db="EMBL/GenBank/DDBJ databases">
        <title>Taro Niue Genome Assembly and Annotation.</title>
        <authorList>
            <person name="Atibalentja N."/>
            <person name="Keating K."/>
            <person name="Fields C.J."/>
        </authorList>
    </citation>
    <scope>NUCLEOTIDE SEQUENCE</scope>
    <source>
        <strain evidence="1">Niue_2</strain>
        <tissue evidence="1">Leaf</tissue>
    </source>
</reference>
<organism evidence="1 2">
    <name type="scientific">Colocasia esculenta</name>
    <name type="common">Wild taro</name>
    <name type="synonym">Arum esculentum</name>
    <dbReference type="NCBI Taxonomy" id="4460"/>
    <lineage>
        <taxon>Eukaryota</taxon>
        <taxon>Viridiplantae</taxon>
        <taxon>Streptophyta</taxon>
        <taxon>Embryophyta</taxon>
        <taxon>Tracheophyta</taxon>
        <taxon>Spermatophyta</taxon>
        <taxon>Magnoliopsida</taxon>
        <taxon>Liliopsida</taxon>
        <taxon>Araceae</taxon>
        <taxon>Aroideae</taxon>
        <taxon>Colocasieae</taxon>
        <taxon>Colocasia</taxon>
    </lineage>
</organism>
<gene>
    <name evidence="1" type="ORF">Taro_047117</name>
</gene>
<sequence>MGVPIAFQVATTGLVASAEPGWVHNGGGRTVTTWAVAFMMRQSDPRVWGDEFSKSSLLQASFFLLPRSQPLLLVLQYSSNEMGLGRHELE</sequence>
<dbReference type="AlphaFoldDB" id="A0A843X074"/>
<dbReference type="EMBL" id="NMUH01005995">
    <property type="protein sequence ID" value="MQM14187.1"/>
    <property type="molecule type" value="Genomic_DNA"/>
</dbReference>
<comment type="caution">
    <text evidence="1">The sequence shown here is derived from an EMBL/GenBank/DDBJ whole genome shotgun (WGS) entry which is preliminary data.</text>
</comment>
<keyword evidence="2" id="KW-1185">Reference proteome</keyword>
<proteinExistence type="predicted"/>
<evidence type="ECO:0000313" key="2">
    <source>
        <dbReference type="Proteomes" id="UP000652761"/>
    </source>
</evidence>
<name>A0A843X074_COLES</name>